<dbReference type="Pfam" id="PF12146">
    <property type="entry name" value="Hydrolase_4"/>
    <property type="match status" value="1"/>
</dbReference>
<dbReference type="PANTHER" id="PTHR43194">
    <property type="entry name" value="HYDROLASE ALPHA/BETA FOLD FAMILY"/>
    <property type="match status" value="1"/>
</dbReference>
<protein>
    <recommendedName>
        <fullName evidence="1">Serine aminopeptidase S33 domain-containing protein</fullName>
    </recommendedName>
</protein>
<evidence type="ECO:0000313" key="3">
    <source>
        <dbReference type="Proteomes" id="UP000177122"/>
    </source>
</evidence>
<name>A0A1G2CYK7_9BACT</name>
<dbReference type="InterPro" id="IPR029058">
    <property type="entry name" value="AB_hydrolase_fold"/>
</dbReference>
<comment type="caution">
    <text evidence="2">The sequence shown here is derived from an EMBL/GenBank/DDBJ whole genome shotgun (WGS) entry which is preliminary data.</text>
</comment>
<evidence type="ECO:0000313" key="2">
    <source>
        <dbReference type="EMBL" id="OGZ06454.1"/>
    </source>
</evidence>
<reference evidence="2 3" key="1">
    <citation type="journal article" date="2016" name="Nat. Commun.">
        <title>Thousands of microbial genomes shed light on interconnected biogeochemical processes in an aquifer system.</title>
        <authorList>
            <person name="Anantharaman K."/>
            <person name="Brown C.T."/>
            <person name="Hug L.A."/>
            <person name="Sharon I."/>
            <person name="Castelle C.J."/>
            <person name="Probst A.J."/>
            <person name="Thomas B.C."/>
            <person name="Singh A."/>
            <person name="Wilkins M.J."/>
            <person name="Karaoz U."/>
            <person name="Brodie E.L."/>
            <person name="Williams K.H."/>
            <person name="Hubbard S.S."/>
            <person name="Banfield J.F."/>
        </authorList>
    </citation>
    <scope>NUCLEOTIDE SEQUENCE [LARGE SCALE GENOMIC DNA]</scope>
</reference>
<dbReference type="AlphaFoldDB" id="A0A1G2CYK7"/>
<dbReference type="PANTHER" id="PTHR43194:SF2">
    <property type="entry name" value="PEROXISOMAL MEMBRANE PROTEIN LPX1"/>
    <property type="match status" value="1"/>
</dbReference>
<dbReference type="EMBL" id="MHLI01000002">
    <property type="protein sequence ID" value="OGZ06454.1"/>
    <property type="molecule type" value="Genomic_DNA"/>
</dbReference>
<accession>A0A1G2CYK7</accession>
<organism evidence="2 3">
    <name type="scientific">Candidatus Lloydbacteria bacterium RIFCSPHIGHO2_01_FULL_49_22</name>
    <dbReference type="NCBI Taxonomy" id="1798658"/>
    <lineage>
        <taxon>Bacteria</taxon>
        <taxon>Candidatus Lloydiibacteriota</taxon>
    </lineage>
</organism>
<dbReference type="SUPFAM" id="SSF53474">
    <property type="entry name" value="alpha/beta-Hydrolases"/>
    <property type="match status" value="1"/>
</dbReference>
<dbReference type="InterPro" id="IPR022742">
    <property type="entry name" value="Hydrolase_4"/>
</dbReference>
<sequence length="283" mass="30409">MGAPSVSLRRHVSHGHNFLVALPTVVAYAQPIVFIHGMSGFAAYLGDAMMYAAKLGFICYAHDIMGHGERHAEDVGGKGILDYVDDASGFIERVVRPRHTASLVLVGHSMGGLIAAKLAEMRNDVGHAVLVTPAPPSGVMLLPGGLIRISLGDVLSALAMVMGGKSFIPSRGFLDSLFADPVASRHIIDVWEKRRLSNESLLAALQMGLSQVAVDPVKIAAPMLVIGAKKDVVVHPSVAGRIARFFGAELHMHEQMGHMCPFEAGWEENSRVIADWLVRNNVR</sequence>
<dbReference type="Proteomes" id="UP000177122">
    <property type="component" value="Unassembled WGS sequence"/>
</dbReference>
<gene>
    <name evidence="2" type="ORF">A2845_06060</name>
</gene>
<dbReference type="InterPro" id="IPR050228">
    <property type="entry name" value="Carboxylesterase_BioH"/>
</dbReference>
<dbReference type="Gene3D" id="3.40.50.1820">
    <property type="entry name" value="alpha/beta hydrolase"/>
    <property type="match status" value="1"/>
</dbReference>
<proteinExistence type="predicted"/>
<evidence type="ECO:0000259" key="1">
    <source>
        <dbReference type="Pfam" id="PF12146"/>
    </source>
</evidence>
<feature type="domain" description="Serine aminopeptidase S33" evidence="1">
    <location>
        <begin position="32"/>
        <end position="263"/>
    </location>
</feature>